<dbReference type="Gramene" id="ERN12630">
    <property type="protein sequence ID" value="ERN12630"/>
    <property type="gene ID" value="AMTR_s00025p00233640"/>
</dbReference>
<evidence type="ECO:0000256" key="1">
    <source>
        <dbReference type="SAM" id="Phobius"/>
    </source>
</evidence>
<dbReference type="HOGENOM" id="CLU_1344879_0_0_1"/>
<protein>
    <submittedName>
        <fullName evidence="2">Uncharacterized protein</fullName>
    </submittedName>
</protein>
<dbReference type="EMBL" id="KI392614">
    <property type="protein sequence ID" value="ERN12630.1"/>
    <property type="molecule type" value="Genomic_DNA"/>
</dbReference>
<accession>W1PYN0</accession>
<proteinExistence type="predicted"/>
<gene>
    <name evidence="2" type="ORF">AMTR_s00025p00233640</name>
</gene>
<keyword evidence="1" id="KW-0472">Membrane</keyword>
<sequence length="204" mass="22047">MGALGAVAAALSVGFAAMLLAHLFYLFFPRKPYDPKQIQNPNPHSHAHEHDRFASEAGLVGSFGGYSYSNSPLLFFPTGSTSCKQKPSFLFTINEEEEQEEFQVMVSSETVNDDGTPEFVSLTPLDSPLGSPFRTPCVDECAGSGSSTPFVTPVSSPSYFTAGWSPPLTPLGREGTAGYAWFTAPSSPLLEIYPNSSRHVYSYI</sequence>
<keyword evidence="1" id="KW-1133">Transmembrane helix</keyword>
<feature type="transmembrane region" description="Helical" evidence="1">
    <location>
        <begin position="6"/>
        <end position="28"/>
    </location>
</feature>
<dbReference type="AlphaFoldDB" id="W1PYN0"/>
<name>W1PYN0_AMBTC</name>
<reference evidence="3" key="1">
    <citation type="journal article" date="2013" name="Science">
        <title>The Amborella genome and the evolution of flowering plants.</title>
        <authorList>
            <consortium name="Amborella Genome Project"/>
        </authorList>
    </citation>
    <scope>NUCLEOTIDE SEQUENCE [LARGE SCALE GENOMIC DNA]</scope>
</reference>
<evidence type="ECO:0000313" key="3">
    <source>
        <dbReference type="Proteomes" id="UP000017836"/>
    </source>
</evidence>
<dbReference type="Proteomes" id="UP000017836">
    <property type="component" value="Unassembled WGS sequence"/>
</dbReference>
<evidence type="ECO:0000313" key="2">
    <source>
        <dbReference type="EMBL" id="ERN12630.1"/>
    </source>
</evidence>
<keyword evidence="1" id="KW-0812">Transmembrane</keyword>
<organism evidence="2 3">
    <name type="scientific">Amborella trichopoda</name>
    <dbReference type="NCBI Taxonomy" id="13333"/>
    <lineage>
        <taxon>Eukaryota</taxon>
        <taxon>Viridiplantae</taxon>
        <taxon>Streptophyta</taxon>
        <taxon>Embryophyta</taxon>
        <taxon>Tracheophyta</taxon>
        <taxon>Spermatophyta</taxon>
        <taxon>Magnoliopsida</taxon>
        <taxon>Amborellales</taxon>
        <taxon>Amborellaceae</taxon>
        <taxon>Amborella</taxon>
    </lineage>
</organism>
<keyword evidence="3" id="KW-1185">Reference proteome</keyword>